<feature type="region of interest" description="Disordered" evidence="1">
    <location>
        <begin position="319"/>
        <end position="363"/>
    </location>
</feature>
<evidence type="ECO:0000313" key="2">
    <source>
        <dbReference type="EMBL" id="KAK8178139.1"/>
    </source>
</evidence>
<comment type="caution">
    <text evidence="2">The sequence shown here is derived from an EMBL/GenBank/DDBJ whole genome shotgun (WGS) entry which is preliminary data.</text>
</comment>
<feature type="non-terminal residue" evidence="2">
    <location>
        <position position="1"/>
    </location>
</feature>
<name>A0ABR1Y8Y0_9PEZI</name>
<protein>
    <submittedName>
        <fullName evidence="2">Uncharacterized protein</fullName>
    </submittedName>
</protein>
<evidence type="ECO:0000313" key="3">
    <source>
        <dbReference type="Proteomes" id="UP001456524"/>
    </source>
</evidence>
<proteinExistence type="predicted"/>
<feature type="compositionally biased region" description="Basic and acidic residues" evidence="1">
    <location>
        <begin position="230"/>
        <end position="240"/>
    </location>
</feature>
<sequence>RFPSPAEPQRNSDLRLSRLSSLRRLSTSTTAFSVHVIITSRQIATHGAYLALLFRLQIHLKHYQKIAMAPFPDGLPDQKICSLRFIYMATDVQQTTCITPSSIAQRHRSGTSLQLWEYSWHILSNIKYILMLEDDLSRVRKLLVDTVNRNQGNRPRFSAAGITKRDLEDVFKDLCAEMGVTRQEVLKQSYRVGHILGDGRGIQGKGNGRKRKTETALYDDQQLPTDSEDEQRPDTARDNQRPAVTTHHRKRRRITATREDQHLTNSSNNEESDAANFYNWRAPEDEQSSATAMCEGQYWTASSEDENSNVFTFFKPGNEQSRVTATREDQQSPTAFLQDERKSPVAGRPGPTPSGGRGRGMLGAGGLRAGCGAKSLGERMAEYNAAQKLERRWGSDSNPEPEGKFFVPVGKPSSSTLRLGGPFLPVGPLSAPLADNGATDATDKDL</sequence>
<dbReference type="EMBL" id="JBBWUH010000001">
    <property type="protein sequence ID" value="KAK8178139.1"/>
    <property type="molecule type" value="Genomic_DNA"/>
</dbReference>
<feature type="compositionally biased region" description="Gly residues" evidence="1">
    <location>
        <begin position="353"/>
        <end position="363"/>
    </location>
</feature>
<evidence type="ECO:0000256" key="1">
    <source>
        <dbReference type="SAM" id="MobiDB-lite"/>
    </source>
</evidence>
<reference evidence="2 3" key="1">
    <citation type="journal article" date="2022" name="G3 (Bethesda)">
        <title>Enemy or ally: a genomic approach to elucidate the lifestyle of Phyllosticta citrichinaensis.</title>
        <authorList>
            <person name="Buijs V.A."/>
            <person name="Groenewald J.Z."/>
            <person name="Haridas S."/>
            <person name="LaButti K.M."/>
            <person name="Lipzen A."/>
            <person name="Martin F.M."/>
            <person name="Barry K."/>
            <person name="Grigoriev I.V."/>
            <person name="Crous P.W."/>
            <person name="Seidl M.F."/>
        </authorList>
    </citation>
    <scope>NUCLEOTIDE SEQUENCE [LARGE SCALE GENOMIC DNA]</scope>
    <source>
        <strain evidence="2 3">CBS 129764</strain>
    </source>
</reference>
<feature type="region of interest" description="Disordered" evidence="1">
    <location>
        <begin position="196"/>
        <end position="274"/>
    </location>
</feature>
<dbReference type="Proteomes" id="UP001456524">
    <property type="component" value="Unassembled WGS sequence"/>
</dbReference>
<organism evidence="2 3">
    <name type="scientific">Phyllosticta citrichinensis</name>
    <dbReference type="NCBI Taxonomy" id="1130410"/>
    <lineage>
        <taxon>Eukaryota</taxon>
        <taxon>Fungi</taxon>
        <taxon>Dikarya</taxon>
        <taxon>Ascomycota</taxon>
        <taxon>Pezizomycotina</taxon>
        <taxon>Dothideomycetes</taxon>
        <taxon>Dothideomycetes incertae sedis</taxon>
        <taxon>Botryosphaeriales</taxon>
        <taxon>Phyllostictaceae</taxon>
        <taxon>Phyllosticta</taxon>
    </lineage>
</organism>
<accession>A0ABR1Y8Y0</accession>
<feature type="region of interest" description="Disordered" evidence="1">
    <location>
        <begin position="427"/>
        <end position="446"/>
    </location>
</feature>
<feature type="compositionally biased region" description="Basic residues" evidence="1">
    <location>
        <begin position="246"/>
        <end position="255"/>
    </location>
</feature>
<keyword evidence="3" id="KW-1185">Reference proteome</keyword>
<feature type="compositionally biased region" description="Gly residues" evidence="1">
    <location>
        <begin position="196"/>
        <end position="206"/>
    </location>
</feature>
<gene>
    <name evidence="2" type="ORF">IWX90DRAFT_493557</name>
</gene>